<evidence type="ECO:0008006" key="4">
    <source>
        <dbReference type="Google" id="ProtNLM"/>
    </source>
</evidence>
<dbReference type="RefSeq" id="WP_158764534.1">
    <property type="nucleotide sequence ID" value="NZ_CP047045.1"/>
</dbReference>
<gene>
    <name evidence="2" type="ORF">DSM104635_00344</name>
</gene>
<evidence type="ECO:0000256" key="1">
    <source>
        <dbReference type="SAM" id="SignalP"/>
    </source>
</evidence>
<organism evidence="2 3">
    <name type="scientific">Terricaulis silvestris</name>
    <dbReference type="NCBI Taxonomy" id="2686094"/>
    <lineage>
        <taxon>Bacteria</taxon>
        <taxon>Pseudomonadati</taxon>
        <taxon>Pseudomonadota</taxon>
        <taxon>Alphaproteobacteria</taxon>
        <taxon>Caulobacterales</taxon>
        <taxon>Caulobacteraceae</taxon>
        <taxon>Terricaulis</taxon>
    </lineage>
</organism>
<keyword evidence="3" id="KW-1185">Reference proteome</keyword>
<dbReference type="Proteomes" id="UP000431269">
    <property type="component" value="Chromosome"/>
</dbReference>
<dbReference type="EMBL" id="CP047045">
    <property type="protein sequence ID" value="QGZ93532.1"/>
    <property type="molecule type" value="Genomic_DNA"/>
</dbReference>
<evidence type="ECO:0000313" key="2">
    <source>
        <dbReference type="EMBL" id="QGZ93532.1"/>
    </source>
</evidence>
<reference evidence="3" key="1">
    <citation type="submission" date="2019-12" db="EMBL/GenBank/DDBJ databases">
        <title>Complete genome of Terracaulis silvestris 0127_4.</title>
        <authorList>
            <person name="Vieira S."/>
            <person name="Riedel T."/>
            <person name="Sproer C."/>
            <person name="Pascual J."/>
            <person name="Boedeker C."/>
            <person name="Overmann J."/>
        </authorList>
    </citation>
    <scope>NUCLEOTIDE SEQUENCE [LARGE SCALE GENOMIC DNA]</scope>
    <source>
        <strain evidence="3">0127_4</strain>
    </source>
</reference>
<keyword evidence="1" id="KW-0732">Signal</keyword>
<dbReference type="AlphaFoldDB" id="A0A6I6MPM2"/>
<feature type="signal peptide" evidence="1">
    <location>
        <begin position="1"/>
        <end position="26"/>
    </location>
</feature>
<name>A0A6I6MPM2_9CAUL</name>
<sequence>MRSRWYVGILIIAWSMQFSPAGIAAADDPNWRRPASAQSQELAAYIEGPWYVTGSYDDPEKPEPVGFRVYLLSDGTFVDPDNYRGRWLVSGESFTMFYADESQLAYVGVAEEGAIVGRFRGRDTSGEFRMGR</sequence>
<protein>
    <recommendedName>
        <fullName evidence="4">Lipocalin-like domain-containing protein</fullName>
    </recommendedName>
</protein>
<dbReference type="KEGG" id="tsv:DSM104635_00344"/>
<evidence type="ECO:0000313" key="3">
    <source>
        <dbReference type="Proteomes" id="UP000431269"/>
    </source>
</evidence>
<proteinExistence type="predicted"/>
<feature type="chain" id="PRO_5026312354" description="Lipocalin-like domain-containing protein" evidence="1">
    <location>
        <begin position="27"/>
        <end position="132"/>
    </location>
</feature>
<accession>A0A6I6MPM2</accession>